<gene>
    <name evidence="1" type="ORF">SDC9_184966</name>
</gene>
<evidence type="ECO:0008006" key="2">
    <source>
        <dbReference type="Google" id="ProtNLM"/>
    </source>
</evidence>
<name>A0A645HEI3_9ZZZZ</name>
<evidence type="ECO:0000313" key="1">
    <source>
        <dbReference type="EMBL" id="MPN37447.1"/>
    </source>
</evidence>
<dbReference type="SUPFAM" id="SSF109604">
    <property type="entry name" value="HD-domain/PDEase-like"/>
    <property type="match status" value="1"/>
</dbReference>
<dbReference type="Gene3D" id="1.10.3210.10">
    <property type="entry name" value="Hypothetical protein af1432"/>
    <property type="match status" value="1"/>
</dbReference>
<dbReference type="InterPro" id="IPR003607">
    <property type="entry name" value="HD/PDEase_dom"/>
</dbReference>
<organism evidence="1">
    <name type="scientific">bioreactor metagenome</name>
    <dbReference type="NCBI Taxonomy" id="1076179"/>
    <lineage>
        <taxon>unclassified sequences</taxon>
        <taxon>metagenomes</taxon>
        <taxon>ecological metagenomes</taxon>
    </lineage>
</organism>
<dbReference type="AlphaFoldDB" id="A0A645HEI3"/>
<comment type="caution">
    <text evidence="1">The sequence shown here is derived from an EMBL/GenBank/DDBJ whole genome shotgun (WGS) entry which is preliminary data.</text>
</comment>
<reference evidence="1" key="1">
    <citation type="submission" date="2019-08" db="EMBL/GenBank/DDBJ databases">
        <authorList>
            <person name="Kucharzyk K."/>
            <person name="Murdoch R.W."/>
            <person name="Higgins S."/>
            <person name="Loffler F."/>
        </authorList>
    </citation>
    <scope>NUCLEOTIDE SEQUENCE</scope>
</reference>
<accession>A0A645HEI3</accession>
<dbReference type="CDD" id="cd00077">
    <property type="entry name" value="HDc"/>
    <property type="match status" value="1"/>
</dbReference>
<sequence>MNIDIANVLATMINYEQGCPHRVNHFLKVHSFARIIGEAEGLNSSEQYILEVAAAMHDCGIRASLLKHGYYNGKMQEEEGPAVAEKMMLELGMEEAIRDRVNFLIGHHHTYTNIDGSDYRILVEADFLVNIYEDELSADAIESVKEKYFITKKGREILTSLYQMPNEAGI</sequence>
<dbReference type="EMBL" id="VSSQ01092107">
    <property type="protein sequence ID" value="MPN37447.1"/>
    <property type="molecule type" value="Genomic_DNA"/>
</dbReference>
<proteinExistence type="predicted"/>
<protein>
    <recommendedName>
        <fullName evidence="2">HD domain-containing protein</fullName>
    </recommendedName>
</protein>